<dbReference type="InterPro" id="IPR006264">
    <property type="entry name" value="EPSP_synthase"/>
</dbReference>
<dbReference type="CDD" id="cd01556">
    <property type="entry name" value="EPSP_synthase"/>
    <property type="match status" value="1"/>
</dbReference>
<dbReference type="UniPathway" id="UPA00053">
    <property type="reaction ID" value="UER00089"/>
</dbReference>
<dbReference type="InterPro" id="IPR013792">
    <property type="entry name" value="RNA3'P_cycl/enolpyr_Trfase_a/b"/>
</dbReference>
<evidence type="ECO:0000313" key="11">
    <source>
        <dbReference type="Proteomes" id="UP000460287"/>
    </source>
</evidence>
<dbReference type="InterPro" id="IPR036968">
    <property type="entry name" value="Enolpyruvate_Tfrase_sf"/>
</dbReference>
<dbReference type="SUPFAM" id="SSF55205">
    <property type="entry name" value="EPT/RTPC-like"/>
    <property type="match status" value="1"/>
</dbReference>
<dbReference type="EMBL" id="VULX01000018">
    <property type="protein sequence ID" value="MSR91934.1"/>
    <property type="molecule type" value="Genomic_DNA"/>
</dbReference>
<keyword evidence="6" id="KW-0057">Aromatic amino acid biosynthesis</keyword>
<accession>A0A7X2T1U2</accession>
<comment type="catalytic activity">
    <reaction evidence="7">
        <text>3-phosphoshikimate + phosphoenolpyruvate = 5-O-(1-carboxyvinyl)-3-phosphoshikimate + phosphate</text>
        <dbReference type="Rhea" id="RHEA:21256"/>
        <dbReference type="ChEBI" id="CHEBI:43474"/>
        <dbReference type="ChEBI" id="CHEBI:57701"/>
        <dbReference type="ChEBI" id="CHEBI:58702"/>
        <dbReference type="ChEBI" id="CHEBI:145989"/>
        <dbReference type="EC" id="2.5.1.19"/>
    </reaction>
    <physiologicalReaction direction="left-to-right" evidence="7">
        <dbReference type="Rhea" id="RHEA:21257"/>
    </physiologicalReaction>
</comment>
<dbReference type="EC" id="2.5.1.19" evidence="3 8"/>
<dbReference type="GO" id="GO:0008652">
    <property type="term" value="P:amino acid biosynthetic process"/>
    <property type="evidence" value="ECO:0007669"/>
    <property type="project" value="UniProtKB-KW"/>
</dbReference>
<dbReference type="GO" id="GO:0009073">
    <property type="term" value="P:aromatic amino acid family biosynthetic process"/>
    <property type="evidence" value="ECO:0007669"/>
    <property type="project" value="UniProtKB-KW"/>
</dbReference>
<dbReference type="Gene3D" id="3.65.10.10">
    <property type="entry name" value="Enolpyruvate transferase domain"/>
    <property type="match status" value="2"/>
</dbReference>
<evidence type="ECO:0000259" key="9">
    <source>
        <dbReference type="Pfam" id="PF00275"/>
    </source>
</evidence>
<comment type="similarity">
    <text evidence="2">Belongs to the EPSP synthase family.</text>
</comment>
<dbReference type="PANTHER" id="PTHR21090:SF5">
    <property type="entry name" value="PENTAFUNCTIONAL AROM POLYPEPTIDE"/>
    <property type="match status" value="1"/>
</dbReference>
<dbReference type="InterPro" id="IPR001986">
    <property type="entry name" value="Enolpyruvate_Tfrase_dom"/>
</dbReference>
<evidence type="ECO:0000256" key="7">
    <source>
        <dbReference type="ARBA" id="ARBA00044633"/>
    </source>
</evidence>
<comment type="pathway">
    <text evidence="1">Metabolic intermediate biosynthesis; chorismate biosynthesis; chorismate from D-erythrose 4-phosphate and phosphoenolpyruvate: step 6/7.</text>
</comment>
<reference evidence="10 11" key="1">
    <citation type="submission" date="2019-08" db="EMBL/GenBank/DDBJ databases">
        <title>In-depth cultivation of the pig gut microbiome towards novel bacterial diversity and tailored functional studies.</title>
        <authorList>
            <person name="Wylensek D."/>
            <person name="Hitch T.C.A."/>
            <person name="Clavel T."/>
        </authorList>
    </citation>
    <scope>NUCLEOTIDE SEQUENCE [LARGE SCALE GENOMIC DNA]</scope>
    <source>
        <strain evidence="10 11">WCA-383-APC-5B</strain>
    </source>
</reference>
<evidence type="ECO:0000256" key="2">
    <source>
        <dbReference type="ARBA" id="ARBA00009948"/>
    </source>
</evidence>
<keyword evidence="5 10" id="KW-0808">Transferase</keyword>
<feature type="domain" description="Enolpyruvate transferase" evidence="9">
    <location>
        <begin position="1"/>
        <end position="392"/>
    </location>
</feature>
<keyword evidence="11" id="KW-1185">Reference proteome</keyword>
<dbReference type="GO" id="GO:0003866">
    <property type="term" value="F:3-phosphoshikimate 1-carboxyvinyltransferase activity"/>
    <property type="evidence" value="ECO:0007669"/>
    <property type="project" value="UniProtKB-UniRule"/>
</dbReference>
<keyword evidence="4" id="KW-0028">Amino-acid biosynthesis</keyword>
<gene>
    <name evidence="10" type="primary">aroA</name>
    <name evidence="10" type="ORF">FYJ33_11115</name>
</gene>
<proteinExistence type="inferred from homology"/>
<dbReference type="Proteomes" id="UP000460287">
    <property type="component" value="Unassembled WGS sequence"/>
</dbReference>
<evidence type="ECO:0000256" key="5">
    <source>
        <dbReference type="ARBA" id="ARBA00022679"/>
    </source>
</evidence>
<sequence length="398" mass="44121">MIAALSAGVCKLKGVLFSDDSRAFLSCLTELGFEVTINEEIKEVTIHGLSGQIPNRNAKINVRSAGTAARFLTAMLAFAGGDYVLDSSGQMKKRPMKPLIELLRSLGVTVKCLEKEDHFPFEIHSKGINKNEIEMDTTVSSQFVSALLMTGVMVKDGLKIKMTGSRTNGAYIKMTLAMLKQFGIDVVRQGDECFVPYNLSYEKEVYQIEPDVSGACYFYAMAALLGTTVRVKDVHIDSLQGDIKFLDVLKELGCIVKDTESGVCVTGKKDRKYPGIIVDMNDFSDQTMTLAAIAPFASSETIIKNISHIRFQETNRIQAIVNELTRLGIKCMEAEKYKGIIIQPGNIIKNEVETYNDHRMAMAFTLIGLRTGGIVIKNYKCCAKTFENYFDIIDDITK</sequence>
<dbReference type="PANTHER" id="PTHR21090">
    <property type="entry name" value="AROM/DEHYDROQUINATE SYNTHASE"/>
    <property type="match status" value="1"/>
</dbReference>
<dbReference type="PIRSF" id="PIRSF000505">
    <property type="entry name" value="EPSPS"/>
    <property type="match status" value="1"/>
</dbReference>
<evidence type="ECO:0000256" key="8">
    <source>
        <dbReference type="NCBIfam" id="TIGR01356"/>
    </source>
</evidence>
<organism evidence="10 11">
    <name type="scientific">Inconstantimicrobium porci</name>
    <dbReference type="NCBI Taxonomy" id="2652291"/>
    <lineage>
        <taxon>Bacteria</taxon>
        <taxon>Bacillati</taxon>
        <taxon>Bacillota</taxon>
        <taxon>Clostridia</taxon>
        <taxon>Eubacteriales</taxon>
        <taxon>Clostridiaceae</taxon>
        <taxon>Inconstantimicrobium</taxon>
    </lineage>
</organism>
<evidence type="ECO:0000256" key="3">
    <source>
        <dbReference type="ARBA" id="ARBA00012450"/>
    </source>
</evidence>
<name>A0A7X2T1U2_9CLOT</name>
<evidence type="ECO:0000313" key="10">
    <source>
        <dbReference type="EMBL" id="MSR91934.1"/>
    </source>
</evidence>
<protein>
    <recommendedName>
        <fullName evidence="3 8">3-phosphoshikimate 1-carboxyvinyltransferase</fullName>
        <ecNumber evidence="3 8">2.5.1.19</ecNumber>
    </recommendedName>
</protein>
<evidence type="ECO:0000256" key="1">
    <source>
        <dbReference type="ARBA" id="ARBA00004811"/>
    </source>
</evidence>
<evidence type="ECO:0000256" key="4">
    <source>
        <dbReference type="ARBA" id="ARBA00022605"/>
    </source>
</evidence>
<dbReference type="Pfam" id="PF00275">
    <property type="entry name" value="EPSP_synthase"/>
    <property type="match status" value="1"/>
</dbReference>
<dbReference type="GO" id="GO:0009423">
    <property type="term" value="P:chorismate biosynthetic process"/>
    <property type="evidence" value="ECO:0007669"/>
    <property type="project" value="UniProtKB-UniRule"/>
</dbReference>
<dbReference type="AlphaFoldDB" id="A0A7X2T1U2"/>
<dbReference type="NCBIfam" id="TIGR01356">
    <property type="entry name" value="aroA"/>
    <property type="match status" value="1"/>
</dbReference>
<comment type="caution">
    <text evidence="10">The sequence shown here is derived from an EMBL/GenBank/DDBJ whole genome shotgun (WGS) entry which is preliminary data.</text>
</comment>
<evidence type="ECO:0000256" key="6">
    <source>
        <dbReference type="ARBA" id="ARBA00023141"/>
    </source>
</evidence>